<name>A0ABM9NQM1_9FLAO</name>
<evidence type="ECO:0000256" key="1">
    <source>
        <dbReference type="SAM" id="SignalP"/>
    </source>
</evidence>
<organism evidence="3 4">
    <name type="scientific">Tenacibaculum platacis</name>
    <dbReference type="NCBI Taxonomy" id="3137852"/>
    <lineage>
        <taxon>Bacteria</taxon>
        <taxon>Pseudomonadati</taxon>
        <taxon>Bacteroidota</taxon>
        <taxon>Flavobacteriia</taxon>
        <taxon>Flavobacteriales</taxon>
        <taxon>Flavobacteriaceae</taxon>
        <taxon>Tenacibaculum</taxon>
    </lineage>
</organism>
<evidence type="ECO:0000259" key="2">
    <source>
        <dbReference type="Pfam" id="PF07484"/>
    </source>
</evidence>
<reference evidence="3 4" key="1">
    <citation type="submission" date="2024-05" db="EMBL/GenBank/DDBJ databases">
        <authorList>
            <person name="Duchaud E."/>
        </authorList>
    </citation>
    <scope>NUCLEOTIDE SEQUENCE [LARGE SCALE GENOMIC DNA]</scope>
    <source>
        <strain evidence="3">Ena-SAMPLE-TAB-13-05-2024-13:56:06:370-140302</strain>
    </source>
</reference>
<gene>
    <name evidence="3" type="ORF">T190607A01A_10158</name>
</gene>
<evidence type="ECO:0000313" key="4">
    <source>
        <dbReference type="Proteomes" id="UP001497416"/>
    </source>
</evidence>
<feature type="chain" id="PRO_5047124512" evidence="1">
    <location>
        <begin position="25"/>
        <end position="223"/>
    </location>
</feature>
<dbReference type="SUPFAM" id="SSF88874">
    <property type="entry name" value="Receptor-binding domain of short tail fibre protein gp12"/>
    <property type="match status" value="1"/>
</dbReference>
<evidence type="ECO:0000313" key="3">
    <source>
        <dbReference type="EMBL" id="CAL2075245.1"/>
    </source>
</evidence>
<dbReference type="Pfam" id="PF07484">
    <property type="entry name" value="Collar"/>
    <property type="match status" value="1"/>
</dbReference>
<dbReference type="Proteomes" id="UP001497416">
    <property type="component" value="Unassembled WGS sequence"/>
</dbReference>
<accession>A0ABM9NQM1</accession>
<proteinExistence type="predicted"/>
<dbReference type="Gene3D" id="3.90.1340.10">
    <property type="entry name" value="Phage tail collar domain"/>
    <property type="match status" value="1"/>
</dbReference>
<dbReference type="InterPro" id="IPR037053">
    <property type="entry name" value="Phage_tail_collar_dom_sf"/>
</dbReference>
<keyword evidence="1" id="KW-0732">Signal</keyword>
<dbReference type="RefSeq" id="WP_348709642.1">
    <property type="nucleotide sequence ID" value="NZ_CAXIXY010000003.1"/>
</dbReference>
<sequence length="223" mass="23795">MNSIKKIIGLLFVCFFLSNAEVKAQEGFIGEIRMFAGNFAPRTWAFCEGQLLPISQFQALFSILGTQYGGDGRTTFALPDLRGRVAISAGRGPGLQDYRQGPGSGAEFRTLTQLQMPAHTHAATFNGTGSNASVAIPTYADEANESEPSNQSTLAIGNFQGNETSMYSTETPDGTLKPFSAPVTVGGTVTVGQAGASQSFDNRQPYTVVRYIICLQGVFPSRS</sequence>
<dbReference type="InterPro" id="IPR011083">
    <property type="entry name" value="Phage_tail_collar_dom"/>
</dbReference>
<feature type="domain" description="Phage tail collar" evidence="2">
    <location>
        <begin position="30"/>
        <end position="85"/>
    </location>
</feature>
<protein>
    <submittedName>
        <fullName evidence="3">Collar domain-containing protein</fullName>
    </submittedName>
</protein>
<comment type="caution">
    <text evidence="3">The sequence shown here is derived from an EMBL/GenBank/DDBJ whole genome shotgun (WGS) entry which is preliminary data.</text>
</comment>
<keyword evidence="4" id="KW-1185">Reference proteome</keyword>
<feature type="signal peptide" evidence="1">
    <location>
        <begin position="1"/>
        <end position="24"/>
    </location>
</feature>
<dbReference type="EMBL" id="CAXIXY010000003">
    <property type="protein sequence ID" value="CAL2075245.1"/>
    <property type="molecule type" value="Genomic_DNA"/>
</dbReference>